<evidence type="ECO:0000313" key="8">
    <source>
        <dbReference type="EMBL" id="KAJ8901402.1"/>
    </source>
</evidence>
<accession>A0AAV8UJP4</accession>
<dbReference type="PANTHER" id="PTHR24379:SF121">
    <property type="entry name" value="C2H2-TYPE DOMAIN-CONTAINING PROTEIN"/>
    <property type="match status" value="1"/>
</dbReference>
<proteinExistence type="predicted"/>
<keyword evidence="4" id="KW-0862">Zinc</keyword>
<organism evidence="8 9">
    <name type="scientific">Rhodosorus marinus</name>
    <dbReference type="NCBI Taxonomy" id="101924"/>
    <lineage>
        <taxon>Eukaryota</taxon>
        <taxon>Rhodophyta</taxon>
        <taxon>Stylonematophyceae</taxon>
        <taxon>Stylonematales</taxon>
        <taxon>Stylonemataceae</taxon>
        <taxon>Rhodosorus</taxon>
    </lineage>
</organism>
<evidence type="ECO:0000256" key="6">
    <source>
        <dbReference type="SAM" id="MobiDB-lite"/>
    </source>
</evidence>
<evidence type="ECO:0000256" key="1">
    <source>
        <dbReference type="ARBA" id="ARBA00022723"/>
    </source>
</evidence>
<feature type="domain" description="C2H2-type" evidence="7">
    <location>
        <begin position="411"/>
        <end position="439"/>
    </location>
</feature>
<feature type="domain" description="C2H2-type" evidence="7">
    <location>
        <begin position="353"/>
        <end position="381"/>
    </location>
</feature>
<evidence type="ECO:0000256" key="2">
    <source>
        <dbReference type="ARBA" id="ARBA00022737"/>
    </source>
</evidence>
<evidence type="ECO:0000256" key="5">
    <source>
        <dbReference type="PROSITE-ProRule" id="PRU00042"/>
    </source>
</evidence>
<reference evidence="8 9" key="1">
    <citation type="journal article" date="2023" name="Nat. Commun.">
        <title>Origin of minicircular mitochondrial genomes in red algae.</title>
        <authorList>
            <person name="Lee Y."/>
            <person name="Cho C.H."/>
            <person name="Lee Y.M."/>
            <person name="Park S.I."/>
            <person name="Yang J.H."/>
            <person name="West J.A."/>
            <person name="Bhattacharya D."/>
            <person name="Yoon H.S."/>
        </authorList>
    </citation>
    <scope>NUCLEOTIDE SEQUENCE [LARGE SCALE GENOMIC DNA]</scope>
    <source>
        <strain evidence="8 9">CCMP1338</strain>
        <tissue evidence="8">Whole cell</tissue>
    </source>
</reference>
<dbReference type="InterPro" id="IPR013087">
    <property type="entry name" value="Znf_C2H2_type"/>
</dbReference>
<keyword evidence="3 5" id="KW-0863">Zinc-finger</keyword>
<dbReference type="PROSITE" id="PS50157">
    <property type="entry name" value="ZINC_FINGER_C2H2_2"/>
    <property type="match status" value="4"/>
</dbReference>
<comment type="caution">
    <text evidence="8">The sequence shown here is derived from an EMBL/GenBank/DDBJ whole genome shotgun (WGS) entry which is preliminary data.</text>
</comment>
<dbReference type="Pfam" id="PF00096">
    <property type="entry name" value="zf-C2H2"/>
    <property type="match status" value="1"/>
</dbReference>
<name>A0AAV8UJP4_9RHOD</name>
<dbReference type="SMART" id="SM00355">
    <property type="entry name" value="ZnF_C2H2"/>
    <property type="match status" value="4"/>
</dbReference>
<dbReference type="PANTHER" id="PTHR24379">
    <property type="entry name" value="KRAB AND ZINC FINGER DOMAIN-CONTAINING"/>
    <property type="match status" value="1"/>
</dbReference>
<gene>
    <name evidence="8" type="ORF">NDN08_007248</name>
</gene>
<dbReference type="Gene3D" id="3.30.160.60">
    <property type="entry name" value="Classic Zinc Finger"/>
    <property type="match status" value="2"/>
</dbReference>
<feature type="region of interest" description="Disordered" evidence="6">
    <location>
        <begin position="427"/>
        <end position="451"/>
    </location>
</feature>
<dbReference type="SUPFAM" id="SSF57667">
    <property type="entry name" value="beta-beta-alpha zinc fingers"/>
    <property type="match status" value="2"/>
</dbReference>
<evidence type="ECO:0000256" key="4">
    <source>
        <dbReference type="ARBA" id="ARBA00022833"/>
    </source>
</evidence>
<keyword evidence="9" id="KW-1185">Reference proteome</keyword>
<dbReference type="InterPro" id="IPR036236">
    <property type="entry name" value="Znf_C2H2_sf"/>
</dbReference>
<evidence type="ECO:0000259" key="7">
    <source>
        <dbReference type="PROSITE" id="PS50157"/>
    </source>
</evidence>
<protein>
    <recommendedName>
        <fullName evidence="7">C2H2-type domain-containing protein</fullName>
    </recommendedName>
</protein>
<dbReference type="AlphaFoldDB" id="A0AAV8UJP4"/>
<feature type="domain" description="C2H2-type" evidence="7">
    <location>
        <begin position="324"/>
        <end position="352"/>
    </location>
</feature>
<keyword evidence="2" id="KW-0677">Repeat</keyword>
<evidence type="ECO:0000313" key="9">
    <source>
        <dbReference type="Proteomes" id="UP001157974"/>
    </source>
</evidence>
<dbReference type="GO" id="GO:0008270">
    <property type="term" value="F:zinc ion binding"/>
    <property type="evidence" value="ECO:0007669"/>
    <property type="project" value="UniProtKB-KW"/>
</dbReference>
<keyword evidence="1" id="KW-0479">Metal-binding</keyword>
<feature type="domain" description="C2H2-type" evidence="7">
    <location>
        <begin position="382"/>
        <end position="410"/>
    </location>
</feature>
<dbReference type="EMBL" id="JAMWBK010000011">
    <property type="protein sequence ID" value="KAJ8901402.1"/>
    <property type="molecule type" value="Genomic_DNA"/>
</dbReference>
<dbReference type="Proteomes" id="UP001157974">
    <property type="component" value="Unassembled WGS sequence"/>
</dbReference>
<dbReference type="PROSITE" id="PS00028">
    <property type="entry name" value="ZINC_FINGER_C2H2_1"/>
    <property type="match status" value="3"/>
</dbReference>
<sequence>MTFSELFPVADEVLKDFILHKSDVKLFDFNSANAMMFHMNVLLHEEVMKSPFYGLLQGLSNPVFMLSTKYCEDVRIGMGWIFEDLGPLLEYPSGEGGVHGVQEAVTTERICIFKHNGRARLICTHPGDDNGIPFYNLEEINMRQNCNEVGVLDRETGNKFFSVKQMATRPCVICRARGDGCCCSEVMMSRGFGAMPIETEERTMERLDFSDQAFTVASRQWLSGRFGFHADGLPAFSINSWILSSGDLFNKAKVYLVQQQAQQSTRLRPPLSRSPLERSIFSMMTEKPLRKKALTFGEPKQVLMDAIPSTDAETSENLVDRERVKCDQCDASFGSGWGLRRHIAGVHEKSRNFTCEFCPRTFKQSGHLHEHIRVYHSENGGHDCEICGKRFGVKSKLDRHVIQKHMNVKEFECKLCRRRYKDKHSLNTHTKRKHACEEGQSASEERNRGEG</sequence>
<evidence type="ECO:0000256" key="3">
    <source>
        <dbReference type="ARBA" id="ARBA00022771"/>
    </source>
</evidence>